<evidence type="ECO:0000256" key="6">
    <source>
        <dbReference type="ARBA" id="ARBA00022989"/>
    </source>
</evidence>
<feature type="transmembrane region" description="Helical" evidence="10">
    <location>
        <begin position="770"/>
        <end position="793"/>
    </location>
</feature>
<name>A0A836JZ43_9HYME</name>
<feature type="non-terminal residue" evidence="11">
    <location>
        <position position="1"/>
    </location>
</feature>
<keyword evidence="9" id="KW-0807">Transducer</keyword>
<evidence type="ECO:0000313" key="12">
    <source>
        <dbReference type="Proteomes" id="UP000669903"/>
    </source>
</evidence>
<protein>
    <submittedName>
        <fullName evidence="11">OR4 protein</fullName>
    </submittedName>
</protein>
<evidence type="ECO:0000256" key="7">
    <source>
        <dbReference type="ARBA" id="ARBA00023136"/>
    </source>
</evidence>
<feature type="transmembrane region" description="Helical" evidence="10">
    <location>
        <begin position="535"/>
        <end position="553"/>
    </location>
</feature>
<feature type="transmembrane region" description="Helical" evidence="10">
    <location>
        <begin position="264"/>
        <end position="283"/>
    </location>
</feature>
<reference evidence="11" key="1">
    <citation type="submission" date="2020-03" db="EMBL/GenBank/DDBJ databases">
        <title>Relaxed selection underlies rapid genomic changes in the transitions from sociality to social parasitism in ants.</title>
        <authorList>
            <person name="Bi X."/>
        </authorList>
    </citation>
    <scope>NUCLEOTIDE SEQUENCE</scope>
    <source>
        <strain evidence="11">BGI-DK2014a</strain>
        <tissue evidence="11">Whole body</tissue>
    </source>
</reference>
<evidence type="ECO:0000313" key="11">
    <source>
        <dbReference type="EMBL" id="KAG5331343.1"/>
    </source>
</evidence>
<feature type="transmembrane region" description="Helical" evidence="10">
    <location>
        <begin position="504"/>
        <end position="523"/>
    </location>
</feature>
<evidence type="ECO:0000256" key="9">
    <source>
        <dbReference type="ARBA" id="ARBA00023224"/>
    </source>
</evidence>
<keyword evidence="8" id="KW-0675">Receptor</keyword>
<dbReference type="GO" id="GO:0005549">
    <property type="term" value="F:odorant binding"/>
    <property type="evidence" value="ECO:0007669"/>
    <property type="project" value="InterPro"/>
</dbReference>
<dbReference type="PANTHER" id="PTHR21137:SF35">
    <property type="entry name" value="ODORANT RECEPTOR 19A-RELATED"/>
    <property type="match status" value="1"/>
</dbReference>
<dbReference type="GO" id="GO:0005886">
    <property type="term" value="C:plasma membrane"/>
    <property type="evidence" value="ECO:0007669"/>
    <property type="project" value="UniProtKB-SubCell"/>
</dbReference>
<sequence>KIMRKGDMIAATSSVLSLTLFIDESGLLRVGGRLNNSNLHTEAQTTIANVRQQLWLLFLRSAMCKVIYNVFQAKPCHSEAIKSSLSTGRVTALRPFTIAAFKRFISHRRISSQIYSDNGSAHLTFEELQTALCEIEAALNSWPTHFLRRWSTSIPCRNEQNGSEIKAFSCSPTCFDKTMKDLTDRLYVNWNALETSEEYNIMRKYAKNSRRYSLGYSLYCFVALYLFLSMSLIPQLLDVVLPLNKSRPILLTYPGYYFVDQRKYFFYIFLHAIVAWEIAMTGIVAHDCIFVTYVEHVCSMFAVIGFRLEHLFYNRNDQVKTINTNTDNAYRKRIAFIVHAHRKALKYTQLLEDTFNVPFAMQILIVTIGMSITLLQMMQQNNSNILESMRYALYVIGELIHLFFLSFEGQKLIDHSLQIRDKIYNNCWYKVSIKSQKLIILIMIKTLRLSFLSAGKIYIFSLESFTMSTRRSCLYTMDSNYYGVVKKVSSLVGQWPYQNPKTKLICLSVVTLSTFSIVIPQLAKFVICNGDMQCIFQTMAAHMLTIITLVKLYTCHLNRYKIKVLIDRLFLEWDELETPEEYEIMKRYAKNGRRYSLGYSLYCFISAFLFLCMSLIPPLLDIVLPLNESRPILSVHPGYYFVDEKEYFFCIFWHAVVVWEIAVTGIVAHDCMLLTYIEHVCSIFALGGFRFERLMYKCNEYESDTITVLHSHASDTFRKRIAFSVYTHRKALKFAQLIEDTFSITLALQIALNTVMISITLLQITQHNASVFIVVRYVVYVLSQLIHLFCLSFEGQKLIDHSLQMRDKIYNSLWYKTSPKSQRMLLFVMQKAFHPVFLSACKIYIFSRENFTMIVQTSMSYFTVLASLE</sequence>
<evidence type="ECO:0000256" key="10">
    <source>
        <dbReference type="SAM" id="Phobius"/>
    </source>
</evidence>
<evidence type="ECO:0000256" key="8">
    <source>
        <dbReference type="ARBA" id="ARBA00023170"/>
    </source>
</evidence>
<dbReference type="GO" id="GO:0004984">
    <property type="term" value="F:olfactory receptor activity"/>
    <property type="evidence" value="ECO:0007669"/>
    <property type="project" value="InterPro"/>
</dbReference>
<organism evidence="11 12">
    <name type="scientific">Acromyrmex charruanus</name>
    <dbReference type="NCBI Taxonomy" id="2715315"/>
    <lineage>
        <taxon>Eukaryota</taxon>
        <taxon>Metazoa</taxon>
        <taxon>Ecdysozoa</taxon>
        <taxon>Arthropoda</taxon>
        <taxon>Hexapoda</taxon>
        <taxon>Insecta</taxon>
        <taxon>Pterygota</taxon>
        <taxon>Neoptera</taxon>
        <taxon>Endopterygota</taxon>
        <taxon>Hymenoptera</taxon>
        <taxon>Apocrita</taxon>
        <taxon>Aculeata</taxon>
        <taxon>Formicoidea</taxon>
        <taxon>Formicidae</taxon>
        <taxon>Myrmicinae</taxon>
        <taxon>Acromyrmex</taxon>
    </lineage>
</organism>
<feature type="transmembrane region" description="Helical" evidence="10">
    <location>
        <begin position="438"/>
        <end position="461"/>
    </location>
</feature>
<keyword evidence="6 10" id="KW-1133">Transmembrane helix</keyword>
<dbReference type="EMBL" id="JAANIC010005553">
    <property type="protein sequence ID" value="KAG5331343.1"/>
    <property type="molecule type" value="Genomic_DNA"/>
</dbReference>
<feature type="transmembrane region" description="Helical" evidence="10">
    <location>
        <begin position="359"/>
        <end position="377"/>
    </location>
</feature>
<comment type="subcellular location">
    <subcellularLocation>
        <location evidence="1">Cell membrane</location>
        <topology evidence="1">Multi-pass membrane protein</topology>
    </subcellularLocation>
</comment>
<evidence type="ECO:0000256" key="4">
    <source>
        <dbReference type="ARBA" id="ARBA00022692"/>
    </source>
</evidence>
<dbReference type="InterPro" id="IPR004117">
    <property type="entry name" value="7tm6_olfct_rcpt"/>
</dbReference>
<keyword evidence="7 10" id="KW-0472">Membrane</keyword>
<feature type="non-terminal residue" evidence="11">
    <location>
        <position position="869"/>
    </location>
</feature>
<accession>A0A836JZ43</accession>
<evidence type="ECO:0000256" key="3">
    <source>
        <dbReference type="ARBA" id="ARBA00022606"/>
    </source>
</evidence>
<keyword evidence="12" id="KW-1185">Reference proteome</keyword>
<keyword evidence="5" id="KW-0552">Olfaction</keyword>
<evidence type="ECO:0000256" key="2">
    <source>
        <dbReference type="ARBA" id="ARBA00022475"/>
    </source>
</evidence>
<gene>
    <name evidence="11" type="primary">Gpror4_2</name>
    <name evidence="11" type="ORF">G6Z76_0003205</name>
</gene>
<keyword evidence="3" id="KW-0716">Sensory transduction</keyword>
<evidence type="ECO:0000256" key="5">
    <source>
        <dbReference type="ARBA" id="ARBA00022725"/>
    </source>
</evidence>
<feature type="transmembrane region" description="Helical" evidence="10">
    <location>
        <begin position="646"/>
        <end position="668"/>
    </location>
</feature>
<keyword evidence="2" id="KW-1003">Cell membrane</keyword>
<dbReference type="Pfam" id="PF02949">
    <property type="entry name" value="7tm_6"/>
    <property type="match status" value="2"/>
</dbReference>
<dbReference type="PANTHER" id="PTHR21137">
    <property type="entry name" value="ODORANT RECEPTOR"/>
    <property type="match status" value="1"/>
</dbReference>
<dbReference type="GO" id="GO:0007165">
    <property type="term" value="P:signal transduction"/>
    <property type="evidence" value="ECO:0007669"/>
    <property type="project" value="UniProtKB-KW"/>
</dbReference>
<comment type="caution">
    <text evidence="11">The sequence shown here is derived from an EMBL/GenBank/DDBJ whole genome shotgun (WGS) entry which is preliminary data.</text>
</comment>
<feature type="transmembrane region" description="Helical" evidence="10">
    <location>
        <begin position="595"/>
        <end position="616"/>
    </location>
</feature>
<evidence type="ECO:0000256" key="1">
    <source>
        <dbReference type="ARBA" id="ARBA00004651"/>
    </source>
</evidence>
<feature type="transmembrane region" description="Helical" evidence="10">
    <location>
        <begin position="742"/>
        <end position="764"/>
    </location>
</feature>
<feature type="transmembrane region" description="Helical" evidence="10">
    <location>
        <begin position="212"/>
        <end position="233"/>
    </location>
</feature>
<dbReference type="AlphaFoldDB" id="A0A836JZ43"/>
<keyword evidence="4 10" id="KW-0812">Transmembrane</keyword>
<dbReference type="Proteomes" id="UP000669903">
    <property type="component" value="Unassembled WGS sequence"/>
</dbReference>
<proteinExistence type="predicted"/>